<comment type="caution">
    <text evidence="1">The sequence shown here is derived from an EMBL/GenBank/DDBJ whole genome shotgun (WGS) entry which is preliminary data.</text>
</comment>
<protein>
    <submittedName>
        <fullName evidence="1">Uncharacterized protein</fullName>
    </submittedName>
</protein>
<dbReference type="EMBL" id="JAVXUO010000262">
    <property type="protein sequence ID" value="KAK2993916.1"/>
    <property type="molecule type" value="Genomic_DNA"/>
</dbReference>
<sequence length="186" mass="20662">MWSFLNCDILLRRTDSKSSRSSAQVHACEDYIQVLYLASSTWARQNFLIPIEEYLQNKDAMPGSELCTDGLICAFELVRGHRNSARPKSNLKSLSAENMKKEVPTCGKVEASAEKTNDKYLFDSTSLIKLDAGSVGDNKDTHGYQSGCLHTMDILEGGHWVPIGWARIFELVQTVQVNAGMDLTAV</sequence>
<accession>A0AA88UTK6</accession>
<dbReference type="PANTHER" id="PTHR46950:SF2">
    <property type="entry name" value="MAGNESIUM TRANSPORTER CORA-LIKE FAMILY PROTEIN"/>
    <property type="match status" value="1"/>
</dbReference>
<name>A0AA88UTK6_9ASTE</name>
<dbReference type="PANTHER" id="PTHR46950">
    <property type="entry name" value="MAGNESIUM TRANSPORTER CORA-LIKE FAMILY PROTEIN"/>
    <property type="match status" value="1"/>
</dbReference>
<gene>
    <name evidence="1" type="ORF">RJ640_012790</name>
</gene>
<reference evidence="1" key="1">
    <citation type="submission" date="2022-12" db="EMBL/GenBank/DDBJ databases">
        <title>Draft genome assemblies for two species of Escallonia (Escalloniales).</title>
        <authorList>
            <person name="Chanderbali A."/>
            <person name="Dervinis C."/>
            <person name="Anghel I."/>
            <person name="Soltis D."/>
            <person name="Soltis P."/>
            <person name="Zapata F."/>
        </authorList>
    </citation>
    <scope>NUCLEOTIDE SEQUENCE</scope>
    <source>
        <strain evidence="1">UCBG92.1500</strain>
        <tissue evidence="1">Leaf</tissue>
    </source>
</reference>
<organism evidence="1 2">
    <name type="scientific">Escallonia rubra</name>
    <dbReference type="NCBI Taxonomy" id="112253"/>
    <lineage>
        <taxon>Eukaryota</taxon>
        <taxon>Viridiplantae</taxon>
        <taxon>Streptophyta</taxon>
        <taxon>Embryophyta</taxon>
        <taxon>Tracheophyta</taxon>
        <taxon>Spermatophyta</taxon>
        <taxon>Magnoliopsida</taxon>
        <taxon>eudicotyledons</taxon>
        <taxon>Gunneridae</taxon>
        <taxon>Pentapetalae</taxon>
        <taxon>asterids</taxon>
        <taxon>campanulids</taxon>
        <taxon>Escalloniales</taxon>
        <taxon>Escalloniaceae</taxon>
        <taxon>Escallonia</taxon>
    </lineage>
</organism>
<evidence type="ECO:0000313" key="2">
    <source>
        <dbReference type="Proteomes" id="UP001187471"/>
    </source>
</evidence>
<evidence type="ECO:0000313" key="1">
    <source>
        <dbReference type="EMBL" id="KAK2993916.1"/>
    </source>
</evidence>
<proteinExistence type="predicted"/>
<keyword evidence="2" id="KW-1185">Reference proteome</keyword>
<dbReference type="AlphaFoldDB" id="A0AA88UTK6"/>
<dbReference type="Proteomes" id="UP001187471">
    <property type="component" value="Unassembled WGS sequence"/>
</dbReference>